<feature type="transmembrane region" description="Helical" evidence="2">
    <location>
        <begin position="12"/>
        <end position="37"/>
    </location>
</feature>
<feature type="region of interest" description="Disordered" evidence="1">
    <location>
        <begin position="97"/>
        <end position="121"/>
    </location>
</feature>
<accession>A0A1T2L840</accession>
<name>A0A1T2L840_9GAMM</name>
<proteinExistence type="predicted"/>
<dbReference type="AlphaFoldDB" id="A0A1T2L840"/>
<keyword evidence="2" id="KW-0472">Membrane</keyword>
<protein>
    <submittedName>
        <fullName evidence="3">Uncharacterized protein</fullName>
    </submittedName>
</protein>
<comment type="caution">
    <text evidence="3">The sequence shown here is derived from an EMBL/GenBank/DDBJ whole genome shotgun (WGS) entry which is preliminary data.</text>
</comment>
<gene>
    <name evidence="3" type="ORF">BOW53_04665</name>
</gene>
<organism evidence="3 4">
    <name type="scientific">Solemya pervernicosa gill symbiont</name>
    <dbReference type="NCBI Taxonomy" id="642797"/>
    <lineage>
        <taxon>Bacteria</taxon>
        <taxon>Pseudomonadati</taxon>
        <taxon>Pseudomonadota</taxon>
        <taxon>Gammaproteobacteria</taxon>
        <taxon>sulfur-oxidizing symbionts</taxon>
    </lineage>
</organism>
<evidence type="ECO:0000256" key="2">
    <source>
        <dbReference type="SAM" id="Phobius"/>
    </source>
</evidence>
<dbReference type="Proteomes" id="UP000191110">
    <property type="component" value="Unassembled WGS sequence"/>
</dbReference>
<dbReference type="RefSeq" id="WP_078482923.1">
    <property type="nucleotide sequence ID" value="NZ_MPRL01000012.1"/>
</dbReference>
<evidence type="ECO:0000313" key="4">
    <source>
        <dbReference type="Proteomes" id="UP000191110"/>
    </source>
</evidence>
<keyword evidence="4" id="KW-1185">Reference proteome</keyword>
<evidence type="ECO:0000256" key="1">
    <source>
        <dbReference type="SAM" id="MobiDB-lite"/>
    </source>
</evidence>
<keyword evidence="2" id="KW-1133">Transmembrane helix</keyword>
<sequence>MAEAIRDSLRKHLTLSLLAISIVPLTIAGLLLGWYSYNTQLDRVLANQQREVGVVAAKVNAFLNDASREVQELSRFQAFNKLPATTQREYMTELMVRERRQSSSPPWPAKRSALDVSSSSR</sequence>
<evidence type="ECO:0000313" key="3">
    <source>
        <dbReference type="EMBL" id="OOZ41275.1"/>
    </source>
</evidence>
<reference evidence="3 4" key="1">
    <citation type="submission" date="2016-11" db="EMBL/GenBank/DDBJ databases">
        <title>Mixed transmission modes and dynamic genome evolution in an obligate animal-bacterial symbiosis.</title>
        <authorList>
            <person name="Russell S.L."/>
            <person name="Corbett-Detig R.B."/>
            <person name="Cavanaugh C.M."/>
        </authorList>
    </citation>
    <scope>NUCLEOTIDE SEQUENCE [LARGE SCALE GENOMIC DNA]</scope>
    <source>
        <strain evidence="3">Sveles-Q1</strain>
    </source>
</reference>
<keyword evidence="2" id="KW-0812">Transmembrane</keyword>
<dbReference type="EMBL" id="MPRL01000012">
    <property type="protein sequence ID" value="OOZ41275.1"/>
    <property type="molecule type" value="Genomic_DNA"/>
</dbReference>